<gene>
    <name evidence="1" type="ORF">AVEN_29390_1</name>
</gene>
<keyword evidence="2" id="KW-1185">Reference proteome</keyword>
<dbReference type="Proteomes" id="UP000499080">
    <property type="component" value="Unassembled WGS sequence"/>
</dbReference>
<reference evidence="1 2" key="1">
    <citation type="journal article" date="2019" name="Sci. Rep.">
        <title>Orb-weaving spider Araneus ventricosus genome elucidates the spidroin gene catalogue.</title>
        <authorList>
            <person name="Kono N."/>
            <person name="Nakamura H."/>
            <person name="Ohtoshi R."/>
            <person name="Moran D.A.P."/>
            <person name="Shinohara A."/>
            <person name="Yoshida Y."/>
            <person name="Fujiwara M."/>
            <person name="Mori M."/>
            <person name="Tomita M."/>
            <person name="Arakawa K."/>
        </authorList>
    </citation>
    <scope>NUCLEOTIDE SEQUENCE [LARGE SCALE GENOMIC DNA]</scope>
</reference>
<comment type="caution">
    <text evidence="1">The sequence shown here is derived from an EMBL/GenBank/DDBJ whole genome shotgun (WGS) entry which is preliminary data.</text>
</comment>
<proteinExistence type="predicted"/>
<dbReference type="EMBL" id="BGPR01141182">
    <property type="protein sequence ID" value="GBN68025.1"/>
    <property type="molecule type" value="Genomic_DNA"/>
</dbReference>
<name>A0A4Y2QY06_ARAVE</name>
<evidence type="ECO:0000313" key="2">
    <source>
        <dbReference type="Proteomes" id="UP000499080"/>
    </source>
</evidence>
<protein>
    <submittedName>
        <fullName evidence="1">Uncharacterized protein</fullName>
    </submittedName>
</protein>
<accession>A0A4Y2QY06</accession>
<sequence>MPYLIFCGNRTSECYSVQINNLKRAKNLGKHLGSRWSGGKISASALEVSMFATRFRRTLYDSLTSSVKRFPVGVSRKFGEGDAGLGLVFVI</sequence>
<organism evidence="1 2">
    <name type="scientific">Araneus ventricosus</name>
    <name type="common">Orbweaver spider</name>
    <name type="synonym">Epeira ventricosa</name>
    <dbReference type="NCBI Taxonomy" id="182803"/>
    <lineage>
        <taxon>Eukaryota</taxon>
        <taxon>Metazoa</taxon>
        <taxon>Ecdysozoa</taxon>
        <taxon>Arthropoda</taxon>
        <taxon>Chelicerata</taxon>
        <taxon>Arachnida</taxon>
        <taxon>Araneae</taxon>
        <taxon>Araneomorphae</taxon>
        <taxon>Entelegynae</taxon>
        <taxon>Araneoidea</taxon>
        <taxon>Araneidae</taxon>
        <taxon>Araneus</taxon>
    </lineage>
</organism>
<dbReference type="AlphaFoldDB" id="A0A4Y2QY06"/>
<evidence type="ECO:0000313" key="1">
    <source>
        <dbReference type="EMBL" id="GBN68025.1"/>
    </source>
</evidence>